<dbReference type="EMBL" id="MUJZ01030594">
    <property type="protein sequence ID" value="OTF77857.1"/>
    <property type="molecule type" value="Genomic_DNA"/>
</dbReference>
<dbReference type="InterPro" id="IPR035992">
    <property type="entry name" value="Ricin_B-like_lectins"/>
</dbReference>
<accession>A0A1Y3BCD7</accession>
<evidence type="ECO:0000259" key="1">
    <source>
        <dbReference type="Pfam" id="PF11938"/>
    </source>
</evidence>
<protein>
    <recommendedName>
        <fullName evidence="1">DUF3456 domain-containing protein</fullName>
    </recommendedName>
</protein>
<evidence type="ECO:0000313" key="3">
    <source>
        <dbReference type="Proteomes" id="UP000194236"/>
    </source>
</evidence>
<proteinExistence type="predicted"/>
<dbReference type="OrthoDB" id="6020060at2759"/>
<organism evidence="2 3">
    <name type="scientific">Euroglyphus maynei</name>
    <name type="common">Mayne's house dust mite</name>
    <dbReference type="NCBI Taxonomy" id="6958"/>
    <lineage>
        <taxon>Eukaryota</taxon>
        <taxon>Metazoa</taxon>
        <taxon>Ecdysozoa</taxon>
        <taxon>Arthropoda</taxon>
        <taxon>Chelicerata</taxon>
        <taxon>Arachnida</taxon>
        <taxon>Acari</taxon>
        <taxon>Acariformes</taxon>
        <taxon>Sarcoptiformes</taxon>
        <taxon>Astigmata</taxon>
        <taxon>Psoroptidia</taxon>
        <taxon>Analgoidea</taxon>
        <taxon>Pyroglyphidae</taxon>
        <taxon>Pyroglyphinae</taxon>
        <taxon>Euroglyphus</taxon>
    </lineage>
</organism>
<dbReference type="Proteomes" id="UP000194236">
    <property type="component" value="Unassembled WGS sequence"/>
</dbReference>
<dbReference type="Gene3D" id="2.80.10.50">
    <property type="match status" value="1"/>
</dbReference>
<evidence type="ECO:0000313" key="2">
    <source>
        <dbReference type="EMBL" id="OTF77857.1"/>
    </source>
</evidence>
<name>A0A1Y3BCD7_EURMA</name>
<dbReference type="Pfam" id="PF11938">
    <property type="entry name" value="DUF3456"/>
    <property type="match status" value="1"/>
</dbReference>
<sequence>MLSHTFYVHHPILKDFDCEPLQLITACSNGQQQQKAQELLVTVGNEMIRMETFRSLERSPHNVEFGQLANVAYAVCLVAETTNLKDSRLIGCYCAENSPARSFRLNAEGQLFYGDECLIPAMNSNQIQLGDCEQKLSKSWRYDGQRLMMWVSILFVVSALLSVMADSSDEKFEEKHYGVRYATPCEVCKIVALELENRFQATGKSHDVIETGYTFDSDQRTRKQYKAS</sequence>
<dbReference type="SUPFAM" id="SSF50370">
    <property type="entry name" value="Ricin B-like lectins"/>
    <property type="match status" value="1"/>
</dbReference>
<comment type="caution">
    <text evidence="2">The sequence shown here is derived from an EMBL/GenBank/DDBJ whole genome shotgun (WGS) entry which is preliminary data.</text>
</comment>
<feature type="domain" description="DUF3456" evidence="1">
    <location>
        <begin position="185"/>
        <end position="225"/>
    </location>
</feature>
<dbReference type="InterPro" id="IPR021852">
    <property type="entry name" value="DUF3456"/>
</dbReference>
<reference evidence="2 3" key="1">
    <citation type="submission" date="2017-03" db="EMBL/GenBank/DDBJ databases">
        <title>Genome Survey of Euroglyphus maynei.</title>
        <authorList>
            <person name="Arlian L.G."/>
            <person name="Morgan M.S."/>
            <person name="Rider S.D."/>
        </authorList>
    </citation>
    <scope>NUCLEOTIDE SEQUENCE [LARGE SCALE GENOMIC DNA]</scope>
    <source>
        <strain evidence="2">Arlian Lab</strain>
        <tissue evidence="2">Whole body</tissue>
    </source>
</reference>
<dbReference type="AlphaFoldDB" id="A0A1Y3BCD7"/>
<gene>
    <name evidence="2" type="ORF">BLA29_007733</name>
</gene>
<keyword evidence="3" id="KW-1185">Reference proteome</keyword>